<evidence type="ECO:0000256" key="15">
    <source>
        <dbReference type="ARBA" id="ARBA00049067"/>
    </source>
</evidence>
<evidence type="ECO:0000256" key="11">
    <source>
        <dbReference type="ARBA" id="ARBA00022840"/>
    </source>
</evidence>
<dbReference type="SUPFAM" id="SSF51445">
    <property type="entry name" value="(Trans)glycosidases"/>
    <property type="match status" value="1"/>
</dbReference>
<evidence type="ECO:0000256" key="13">
    <source>
        <dbReference type="ARBA" id="ARBA00031251"/>
    </source>
</evidence>
<evidence type="ECO:0000256" key="2">
    <source>
        <dbReference type="ARBA" id="ARBA00005496"/>
    </source>
</evidence>
<reference evidence="17 18" key="1">
    <citation type="submission" date="2019-05" db="EMBL/GenBank/DDBJ databases">
        <title>Verrucobacter flavum gen. nov., sp. nov. a new member of the family Verrucomicrobiaceae.</title>
        <authorList>
            <person name="Szuroczki S."/>
            <person name="Abbaszade G."/>
            <person name="Szabo A."/>
            <person name="Felfoldi T."/>
            <person name="Schumann P."/>
            <person name="Boka K."/>
            <person name="Keki Z."/>
            <person name="Toumi M."/>
            <person name="Toth E."/>
        </authorList>
    </citation>
    <scope>NUCLEOTIDE SEQUENCE [LARGE SCALE GENOMIC DNA]</scope>
    <source>
        <strain evidence="17 18">MG-N-17</strain>
    </source>
</reference>
<dbReference type="NCBIfam" id="TIGR02457">
    <property type="entry name" value="TreS_Cterm"/>
    <property type="match status" value="1"/>
</dbReference>
<dbReference type="EC" id="5.4.99.16" evidence="5"/>
<keyword evidence="11" id="KW-0067">ATP-binding</keyword>
<dbReference type="GO" id="GO:0046872">
    <property type="term" value="F:metal ion binding"/>
    <property type="evidence" value="ECO:0007669"/>
    <property type="project" value="UniProtKB-KW"/>
</dbReference>
<dbReference type="InterPro" id="IPR017853">
    <property type="entry name" value="GH"/>
</dbReference>
<evidence type="ECO:0000256" key="3">
    <source>
        <dbReference type="ARBA" id="ARBA00006219"/>
    </source>
</evidence>
<evidence type="ECO:0000256" key="10">
    <source>
        <dbReference type="ARBA" id="ARBA00022837"/>
    </source>
</evidence>
<dbReference type="Proteomes" id="UP000306196">
    <property type="component" value="Unassembled WGS sequence"/>
</dbReference>
<accession>A0A5R8KJU4</accession>
<dbReference type="CDD" id="cd11334">
    <property type="entry name" value="AmyAc_TreS"/>
    <property type="match status" value="1"/>
</dbReference>
<dbReference type="GO" id="GO:0016740">
    <property type="term" value="F:transferase activity"/>
    <property type="evidence" value="ECO:0007669"/>
    <property type="project" value="UniProtKB-KW"/>
</dbReference>
<comment type="catalytic activity">
    <reaction evidence="1">
        <text>D-maltose = alpha,alpha-trehalose</text>
        <dbReference type="Rhea" id="RHEA:15145"/>
        <dbReference type="ChEBI" id="CHEBI:16551"/>
        <dbReference type="ChEBI" id="CHEBI:17306"/>
        <dbReference type="EC" id="5.4.99.16"/>
    </reaction>
</comment>
<keyword evidence="9" id="KW-0547">Nucleotide-binding</keyword>
<feature type="domain" description="Glycosyl hydrolase family 13 catalytic" evidence="16">
    <location>
        <begin position="14"/>
        <end position="413"/>
    </location>
</feature>
<dbReference type="AlphaFoldDB" id="A0A5R8KJU4"/>
<proteinExistence type="inferred from homology"/>
<keyword evidence="7 17" id="KW-0808">Transferase</keyword>
<gene>
    <name evidence="17" type="primary">treS</name>
    <name evidence="17" type="ORF">FEM03_00125</name>
</gene>
<dbReference type="InterPro" id="IPR006047">
    <property type="entry name" value="GH13_cat_dom"/>
</dbReference>
<dbReference type="InterPro" id="IPR011009">
    <property type="entry name" value="Kinase-like_dom_sf"/>
</dbReference>
<dbReference type="Gene3D" id="3.90.1200.10">
    <property type="match status" value="1"/>
</dbReference>
<dbReference type="OrthoDB" id="9805159at2"/>
<dbReference type="PANTHER" id="PTHR10357">
    <property type="entry name" value="ALPHA-AMYLASE FAMILY MEMBER"/>
    <property type="match status" value="1"/>
</dbReference>
<dbReference type="EC" id="2.7.1.175" evidence="4"/>
<evidence type="ECO:0000256" key="1">
    <source>
        <dbReference type="ARBA" id="ARBA00001595"/>
    </source>
</evidence>
<dbReference type="InterPro" id="IPR012810">
    <property type="entry name" value="TreS/a-amylase_N"/>
</dbReference>
<evidence type="ECO:0000313" key="17">
    <source>
        <dbReference type="EMBL" id="TLD72521.1"/>
    </source>
</evidence>
<dbReference type="Pfam" id="PF00128">
    <property type="entry name" value="Alpha-amylase"/>
    <property type="match status" value="1"/>
</dbReference>
<evidence type="ECO:0000256" key="12">
    <source>
        <dbReference type="ARBA" id="ARBA00023235"/>
    </source>
</evidence>
<dbReference type="Pfam" id="PF18085">
    <property type="entry name" value="Mak_N_cap"/>
    <property type="match status" value="1"/>
</dbReference>
<dbReference type="EMBL" id="VAUV01000001">
    <property type="protein sequence ID" value="TLD72521.1"/>
    <property type="molecule type" value="Genomic_DNA"/>
</dbReference>
<evidence type="ECO:0000313" key="18">
    <source>
        <dbReference type="Proteomes" id="UP000306196"/>
    </source>
</evidence>
<comment type="catalytic activity">
    <reaction evidence="15">
        <text>D-maltose + ATP = alpha-maltose 1-phosphate + ADP + H(+)</text>
        <dbReference type="Rhea" id="RHEA:31915"/>
        <dbReference type="ChEBI" id="CHEBI:15378"/>
        <dbReference type="ChEBI" id="CHEBI:17306"/>
        <dbReference type="ChEBI" id="CHEBI:30616"/>
        <dbReference type="ChEBI" id="CHEBI:63576"/>
        <dbReference type="ChEBI" id="CHEBI:456216"/>
        <dbReference type="EC" id="2.7.1.175"/>
    </reaction>
</comment>
<dbReference type="SUPFAM" id="SSF51011">
    <property type="entry name" value="Glycosyl hydrolase domain"/>
    <property type="match status" value="1"/>
</dbReference>
<dbReference type="InterPro" id="IPR013780">
    <property type="entry name" value="Glyco_hydro_b"/>
</dbReference>
<dbReference type="RefSeq" id="WP_138084145.1">
    <property type="nucleotide sequence ID" value="NZ_VAUV01000001.1"/>
</dbReference>
<dbReference type="Gene3D" id="2.60.40.1180">
    <property type="entry name" value="Golgi alpha-mannosidase II"/>
    <property type="match status" value="1"/>
</dbReference>
<protein>
    <recommendedName>
        <fullName evidence="6">Maltokinase</fullName>
        <ecNumber evidence="4">2.7.1.175</ecNumber>
        <ecNumber evidence="5">5.4.99.16</ecNumber>
    </recommendedName>
    <alternativeName>
        <fullName evidence="14">Maltose alpha-D-glucosyltransferase</fullName>
    </alternativeName>
    <alternativeName>
        <fullName evidence="13">Maltose-1-phosphate synthase</fullName>
    </alternativeName>
</protein>
<name>A0A5R8KJU4_9BACT</name>
<dbReference type="InterPro" id="IPR040999">
    <property type="entry name" value="Mak_N_cap"/>
</dbReference>
<dbReference type="InterPro" id="IPR012811">
    <property type="entry name" value="TreS_maltokin_C_dom"/>
</dbReference>
<comment type="similarity">
    <text evidence="2">Belongs to the glycosyl hydrolase 13 family. TreS subfamily.</text>
</comment>
<keyword evidence="8" id="KW-0479">Metal-binding</keyword>
<dbReference type="Gene3D" id="3.90.400.10">
    <property type="entry name" value="Oligo-1,6-glucosidase, Domain 2"/>
    <property type="match status" value="1"/>
</dbReference>
<organism evidence="17 18">
    <name type="scientific">Phragmitibacter flavus</name>
    <dbReference type="NCBI Taxonomy" id="2576071"/>
    <lineage>
        <taxon>Bacteria</taxon>
        <taxon>Pseudomonadati</taxon>
        <taxon>Verrucomicrobiota</taxon>
        <taxon>Verrucomicrobiia</taxon>
        <taxon>Verrucomicrobiales</taxon>
        <taxon>Verrucomicrobiaceae</taxon>
        <taxon>Phragmitibacter</taxon>
    </lineage>
</organism>
<evidence type="ECO:0000256" key="8">
    <source>
        <dbReference type="ARBA" id="ARBA00022723"/>
    </source>
</evidence>
<dbReference type="SUPFAM" id="SSF56112">
    <property type="entry name" value="Protein kinase-like (PK-like)"/>
    <property type="match status" value="1"/>
</dbReference>
<dbReference type="InterPro" id="IPR045857">
    <property type="entry name" value="O16G_dom_2"/>
</dbReference>
<evidence type="ECO:0000256" key="4">
    <source>
        <dbReference type="ARBA" id="ARBA00011962"/>
    </source>
</evidence>
<dbReference type="SMART" id="SM00642">
    <property type="entry name" value="Aamy"/>
    <property type="match status" value="1"/>
</dbReference>
<evidence type="ECO:0000256" key="5">
    <source>
        <dbReference type="ARBA" id="ARBA00012619"/>
    </source>
</evidence>
<dbReference type="InterPro" id="IPR032091">
    <property type="entry name" value="Malt_amylase-like_C"/>
</dbReference>
<dbReference type="Gene3D" id="3.20.20.80">
    <property type="entry name" value="Glycosidases"/>
    <property type="match status" value="1"/>
</dbReference>
<dbReference type="GO" id="GO:0047471">
    <property type="term" value="F:maltose alpha-D-glucosyltransferase activity"/>
    <property type="evidence" value="ECO:0007669"/>
    <property type="project" value="UniProtKB-EC"/>
</dbReference>
<evidence type="ECO:0000256" key="9">
    <source>
        <dbReference type="ARBA" id="ARBA00022741"/>
    </source>
</evidence>
<dbReference type="Pfam" id="PF16657">
    <property type="entry name" value="Malt_amylase_C"/>
    <property type="match status" value="1"/>
</dbReference>
<keyword evidence="12 17" id="KW-0413">Isomerase</keyword>
<evidence type="ECO:0000256" key="14">
    <source>
        <dbReference type="ARBA" id="ARBA00031378"/>
    </source>
</evidence>
<dbReference type="GO" id="GO:0005524">
    <property type="term" value="F:ATP binding"/>
    <property type="evidence" value="ECO:0007669"/>
    <property type="project" value="UniProtKB-KW"/>
</dbReference>
<evidence type="ECO:0000259" key="16">
    <source>
        <dbReference type="SMART" id="SM00642"/>
    </source>
</evidence>
<evidence type="ECO:0000256" key="7">
    <source>
        <dbReference type="ARBA" id="ARBA00022679"/>
    </source>
</evidence>
<dbReference type="NCBIfam" id="TIGR02456">
    <property type="entry name" value="treS_nterm"/>
    <property type="match status" value="1"/>
</dbReference>
<keyword evidence="10" id="KW-0106">Calcium</keyword>
<evidence type="ECO:0000256" key="6">
    <source>
        <dbReference type="ARBA" id="ARBA00013882"/>
    </source>
</evidence>
<dbReference type="FunFam" id="3.20.20.80:FF:000055">
    <property type="entry name" value="Trehalose synthase"/>
    <property type="match status" value="1"/>
</dbReference>
<dbReference type="GO" id="GO:0005975">
    <property type="term" value="P:carbohydrate metabolic process"/>
    <property type="evidence" value="ECO:0007669"/>
    <property type="project" value="InterPro"/>
</dbReference>
<keyword evidence="18" id="KW-1185">Reference proteome</keyword>
<comment type="similarity">
    <text evidence="3">Belongs to the aminoglycoside phosphotransferase family.</text>
</comment>
<sequence>MNSPQWFKDAVIYEVPIKSFQDSNGDGVGDIRGLIQRLDYLADLGITAIWILPFYPSPLRDDGYDISDYYSVNPSYGTIEDIRELLDESHRRGMKVITELIVNHTSDQCEWFQRARRAPVGSPERDFYVWTDNPKKYKEARIIFQDFETSNWTWDPVAKAYFWHRFYSHQPDLNFENPEVQAEVMRVFDFWLGFGVDGVRLDAIPYLFEREGTNCENLPETHAFLKKLRAHMDEKYPGRMLLAEANQWPEDSVDYFGDDNECHMAYHFPLMPRMFMSLQMEDRFPITDILDQTPAIPDGCQWALFLRNHDELTLEMVTDEERDYMYRVYAKEPNARLNLGIRRRLAPLLGNNRRKIELINSLLFSMPGTPIIYYGDEIGMGDNFYLGDRNGVRTPMQWNADRNAGFSKCNPQKLYLPTIIDPEYHYEAVNVENQQSNLSSLFWWMRRLVRVRTQSTAFARGDITFLQPDNAKVLAFVRRHEDETILVVANLSRFAQHVELNLMDFAGLVPEEMFGRHRWPAIDQNPMSVMMGPHGFYWFKLQPANTYQSGLLTWEPTLMRAGAKWTPALVREIETSILPLYLPTCRWFGGKGRRVRDIVVSQEIDVETPAVRVLVVEVMFLEGLAEKYLLPLAVLQGEEARVLSAAHPQSVIGKFAGDEVLCDAFYLAEFRVELLQHIAGSTSVGGNEARLVGEPARGLNKEQLEQALKQSRVVSLEQSNTSIIYGDLFFMKFFRKFESGVHPDQEMTSVLHDTGEFEHVPEYLGALKLMDAEGSGAATMLCRYTPHQGPGWTYVLDEVAGFCDRVLENRADPSGASLEEMIGPLFAMRVEQLAVITAEMHLALLKAGETRKDFAPEAFSMHYQRSLNQGMRTAAGKAFRQLAAQKDLMDESSRELVETLLSLKDKAYAKLAEVRSKPMVTDKIRIHGDYHLGQVLNTGNDFVVIDFEGEPSLSLGERRLKRSPLKDVAGMLRSFDYAAAEALRREDADDAAMLSPWLAQWVTWVQQKFVAAYLERAGKASFLPEDRDDLNCLLEVFMLEKAIYEVGYELSYRPEFAVIPLRAAVSMIKPKE</sequence>
<dbReference type="PANTHER" id="PTHR10357:SF219">
    <property type="entry name" value="MALTOSE ALPHA-D-GLUCOSYLTRANSFERASE"/>
    <property type="match status" value="1"/>
</dbReference>
<comment type="caution">
    <text evidence="17">The sequence shown here is derived from an EMBL/GenBank/DDBJ whole genome shotgun (WGS) entry which is preliminary data.</text>
</comment>